<dbReference type="EMBL" id="BMMK01000031">
    <property type="protein sequence ID" value="GGM73853.1"/>
    <property type="molecule type" value="Genomic_DNA"/>
</dbReference>
<name>A0A8J3CG52_9PSEU</name>
<reference evidence="1" key="2">
    <citation type="submission" date="2020-09" db="EMBL/GenBank/DDBJ databases">
        <authorList>
            <person name="Sun Q."/>
            <person name="Zhou Y."/>
        </authorList>
    </citation>
    <scope>NUCLEOTIDE SEQUENCE</scope>
    <source>
        <strain evidence="1">CGMCC 4.5737</strain>
    </source>
</reference>
<reference evidence="1" key="1">
    <citation type="journal article" date="2014" name="Int. J. Syst. Evol. Microbiol.">
        <title>Complete genome sequence of Corynebacterium casei LMG S-19264T (=DSM 44701T), isolated from a smear-ripened cheese.</title>
        <authorList>
            <consortium name="US DOE Joint Genome Institute (JGI-PGF)"/>
            <person name="Walter F."/>
            <person name="Albersmeier A."/>
            <person name="Kalinowski J."/>
            <person name="Ruckert C."/>
        </authorList>
    </citation>
    <scope>NUCLEOTIDE SEQUENCE</scope>
    <source>
        <strain evidence="1">CGMCC 4.5737</strain>
    </source>
</reference>
<protein>
    <submittedName>
        <fullName evidence="1">Uncharacterized protein</fullName>
    </submittedName>
</protein>
<organism evidence="1 2">
    <name type="scientific">Longimycelium tulufanense</name>
    <dbReference type="NCBI Taxonomy" id="907463"/>
    <lineage>
        <taxon>Bacteria</taxon>
        <taxon>Bacillati</taxon>
        <taxon>Actinomycetota</taxon>
        <taxon>Actinomycetes</taxon>
        <taxon>Pseudonocardiales</taxon>
        <taxon>Pseudonocardiaceae</taxon>
        <taxon>Longimycelium</taxon>
    </lineage>
</organism>
<dbReference type="RefSeq" id="WP_189060934.1">
    <property type="nucleotide sequence ID" value="NZ_BMMK01000031.1"/>
</dbReference>
<dbReference type="AlphaFoldDB" id="A0A8J3CG52"/>
<sequence>MGRLADLVAGADIRYELGGQEAHPWVGRYAPDMVLQTPTGTVRLAELTRPWTPEATARGQVATC</sequence>
<proteinExistence type="predicted"/>
<accession>A0A8J3CG52</accession>
<gene>
    <name evidence="1" type="ORF">GCM10012275_50700</name>
</gene>
<comment type="caution">
    <text evidence="1">The sequence shown here is derived from an EMBL/GenBank/DDBJ whole genome shotgun (WGS) entry which is preliminary data.</text>
</comment>
<keyword evidence="2" id="KW-1185">Reference proteome</keyword>
<evidence type="ECO:0000313" key="2">
    <source>
        <dbReference type="Proteomes" id="UP000637578"/>
    </source>
</evidence>
<evidence type="ECO:0000313" key="1">
    <source>
        <dbReference type="EMBL" id="GGM73853.1"/>
    </source>
</evidence>
<dbReference type="Proteomes" id="UP000637578">
    <property type="component" value="Unassembled WGS sequence"/>
</dbReference>